<dbReference type="InterPro" id="IPR050266">
    <property type="entry name" value="AB_hydrolase_sf"/>
</dbReference>
<proteinExistence type="predicted"/>
<gene>
    <name evidence="2" type="ORF">JOF46_002462</name>
</gene>
<dbReference type="InterPro" id="IPR000073">
    <property type="entry name" value="AB_hydrolase_1"/>
</dbReference>
<protein>
    <submittedName>
        <fullName evidence="2">Pimeloyl-ACP methyl ester carboxylesterase</fullName>
    </submittedName>
</protein>
<evidence type="ECO:0000259" key="1">
    <source>
        <dbReference type="Pfam" id="PF12697"/>
    </source>
</evidence>
<dbReference type="Proteomes" id="UP000766570">
    <property type="component" value="Unassembled WGS sequence"/>
</dbReference>
<dbReference type="InterPro" id="IPR029058">
    <property type="entry name" value="AB_hydrolase_fold"/>
</dbReference>
<dbReference type="PRINTS" id="PR00111">
    <property type="entry name" value="ABHYDROLASE"/>
</dbReference>
<dbReference type="PANTHER" id="PTHR43798">
    <property type="entry name" value="MONOACYLGLYCEROL LIPASE"/>
    <property type="match status" value="1"/>
</dbReference>
<sequence>MITNSFGPATGKPVLLLHGGGVAGWMWTSLRRSLETSHRVLVPDLPGHGESSSEPYVSHAATIEALAQLLVTANTGPVAVAGFSLGAQLAIELAATHPELVDRVMVVSAQAKPLPLVKPTLALLGLTAPLARKRWFARLQARELFIPEDLMESYIATSAGIGRETLLAAVEANLRFTLPEKLSDFPGRAIVLAGARERTVMRDSALAIHAELTGSELELVPGCGHGIPLQRPDWFNARALAWLSRP</sequence>
<evidence type="ECO:0000313" key="3">
    <source>
        <dbReference type="Proteomes" id="UP000766570"/>
    </source>
</evidence>
<dbReference type="SUPFAM" id="SSF53474">
    <property type="entry name" value="alpha/beta-Hydrolases"/>
    <property type="match status" value="1"/>
</dbReference>
<organism evidence="2 3">
    <name type="scientific">Paeniglutamicibacter psychrophenolicus</name>
    <dbReference type="NCBI Taxonomy" id="257454"/>
    <lineage>
        <taxon>Bacteria</taxon>
        <taxon>Bacillati</taxon>
        <taxon>Actinomycetota</taxon>
        <taxon>Actinomycetes</taxon>
        <taxon>Micrococcales</taxon>
        <taxon>Micrococcaceae</taxon>
        <taxon>Paeniglutamicibacter</taxon>
    </lineage>
</organism>
<accession>A0ABS4WEA3</accession>
<dbReference type="EMBL" id="JAGIOE010000001">
    <property type="protein sequence ID" value="MBP2374550.1"/>
    <property type="molecule type" value="Genomic_DNA"/>
</dbReference>
<evidence type="ECO:0000313" key="2">
    <source>
        <dbReference type="EMBL" id="MBP2374550.1"/>
    </source>
</evidence>
<dbReference type="RefSeq" id="WP_209907556.1">
    <property type="nucleotide sequence ID" value="NZ_BAAAMI010000017.1"/>
</dbReference>
<reference evidence="2 3" key="1">
    <citation type="submission" date="2021-03" db="EMBL/GenBank/DDBJ databases">
        <title>Sequencing the genomes of 1000 actinobacteria strains.</title>
        <authorList>
            <person name="Klenk H.-P."/>
        </authorList>
    </citation>
    <scope>NUCLEOTIDE SEQUENCE [LARGE SCALE GENOMIC DNA]</scope>
    <source>
        <strain evidence="2 3">DSM 15454</strain>
    </source>
</reference>
<name>A0ABS4WEA3_9MICC</name>
<keyword evidence="3" id="KW-1185">Reference proteome</keyword>
<dbReference type="Pfam" id="PF12697">
    <property type="entry name" value="Abhydrolase_6"/>
    <property type="match status" value="1"/>
</dbReference>
<dbReference type="PANTHER" id="PTHR43798:SF33">
    <property type="entry name" value="HYDROLASE, PUTATIVE (AFU_ORTHOLOGUE AFUA_2G14860)-RELATED"/>
    <property type="match status" value="1"/>
</dbReference>
<feature type="domain" description="AB hydrolase-1" evidence="1">
    <location>
        <begin position="14"/>
        <end position="237"/>
    </location>
</feature>
<dbReference type="Gene3D" id="3.40.50.1820">
    <property type="entry name" value="alpha/beta hydrolase"/>
    <property type="match status" value="1"/>
</dbReference>
<comment type="caution">
    <text evidence="2">The sequence shown here is derived from an EMBL/GenBank/DDBJ whole genome shotgun (WGS) entry which is preliminary data.</text>
</comment>